<evidence type="ECO:0000259" key="1">
    <source>
        <dbReference type="PROSITE" id="PS50830"/>
    </source>
</evidence>
<organism evidence="2 3">
    <name type="scientific">Rubritalea spongiae</name>
    <dbReference type="NCBI Taxonomy" id="430797"/>
    <lineage>
        <taxon>Bacteria</taxon>
        <taxon>Pseudomonadati</taxon>
        <taxon>Verrucomicrobiota</taxon>
        <taxon>Verrucomicrobiia</taxon>
        <taxon>Verrucomicrobiales</taxon>
        <taxon>Rubritaleaceae</taxon>
        <taxon>Rubritalea</taxon>
    </lineage>
</organism>
<dbReference type="RefSeq" id="WP_377095702.1">
    <property type="nucleotide sequence ID" value="NZ_JBHSJM010000001.1"/>
</dbReference>
<dbReference type="Proteomes" id="UP001597297">
    <property type="component" value="Unassembled WGS sequence"/>
</dbReference>
<feature type="domain" description="TNase-like" evidence="1">
    <location>
        <begin position="62"/>
        <end position="215"/>
    </location>
</feature>
<gene>
    <name evidence="2" type="ORF">ACFSQZ_09960</name>
</gene>
<dbReference type="SUPFAM" id="SSF50199">
    <property type="entry name" value="Staphylococcal nuclease"/>
    <property type="match status" value="1"/>
</dbReference>
<accession>A0ABW5E465</accession>
<dbReference type="Gene3D" id="2.40.50.90">
    <property type="match status" value="1"/>
</dbReference>
<sequence>MAKKKSVKNTLIVLVILAAYFIFKGEDSEPRAPISELSIPETVDGSYEVLKNCRLVKNSRNDGDSFFVKHTKGETEFRLYYVDAPESAYKEYRNGENNGERLDDQAAYFGTQRERAIEVGIEAKDLTHYLLDGGAFKVLTKWENVYGPERKYAFIVVKEAGREVYLHEVLVQNGLGRIHTKPAPLPSGVSSQVQLKKLRDLERRAKEQQLGAWAQ</sequence>
<dbReference type="EMBL" id="JBHUJC010000027">
    <property type="protein sequence ID" value="MFD2276793.1"/>
    <property type="molecule type" value="Genomic_DNA"/>
</dbReference>
<dbReference type="PROSITE" id="PS50830">
    <property type="entry name" value="TNASE_3"/>
    <property type="match status" value="1"/>
</dbReference>
<reference evidence="3" key="1">
    <citation type="journal article" date="2019" name="Int. J. Syst. Evol. Microbiol.">
        <title>The Global Catalogue of Microorganisms (GCM) 10K type strain sequencing project: providing services to taxonomists for standard genome sequencing and annotation.</title>
        <authorList>
            <consortium name="The Broad Institute Genomics Platform"/>
            <consortium name="The Broad Institute Genome Sequencing Center for Infectious Disease"/>
            <person name="Wu L."/>
            <person name="Ma J."/>
        </authorList>
    </citation>
    <scope>NUCLEOTIDE SEQUENCE [LARGE SCALE GENOMIC DNA]</scope>
    <source>
        <strain evidence="3">JCM 16545</strain>
    </source>
</reference>
<dbReference type="InterPro" id="IPR035437">
    <property type="entry name" value="SNase_OB-fold_sf"/>
</dbReference>
<evidence type="ECO:0000313" key="2">
    <source>
        <dbReference type="EMBL" id="MFD2276793.1"/>
    </source>
</evidence>
<evidence type="ECO:0000313" key="3">
    <source>
        <dbReference type="Proteomes" id="UP001597297"/>
    </source>
</evidence>
<keyword evidence="3" id="KW-1185">Reference proteome</keyword>
<protein>
    <submittedName>
        <fullName evidence="2">Thermonuclease family protein</fullName>
    </submittedName>
</protein>
<proteinExistence type="predicted"/>
<comment type="caution">
    <text evidence="2">The sequence shown here is derived from an EMBL/GenBank/DDBJ whole genome shotgun (WGS) entry which is preliminary data.</text>
</comment>
<dbReference type="Pfam" id="PF00565">
    <property type="entry name" value="SNase"/>
    <property type="match status" value="1"/>
</dbReference>
<name>A0ABW5E465_9BACT</name>
<dbReference type="InterPro" id="IPR016071">
    <property type="entry name" value="Staphylococal_nuclease_OB-fold"/>
</dbReference>
<dbReference type="SMART" id="SM00318">
    <property type="entry name" value="SNc"/>
    <property type="match status" value="1"/>
</dbReference>